<evidence type="ECO:0000313" key="2">
    <source>
        <dbReference type="Proteomes" id="UP001489004"/>
    </source>
</evidence>
<evidence type="ECO:0000313" key="1">
    <source>
        <dbReference type="EMBL" id="KAK9829160.1"/>
    </source>
</evidence>
<name>A0AAW1R6L2_9CHLO</name>
<proteinExistence type="predicted"/>
<dbReference type="AlphaFoldDB" id="A0AAW1R6L2"/>
<comment type="caution">
    <text evidence="1">The sequence shown here is derived from an EMBL/GenBank/DDBJ whole genome shotgun (WGS) entry which is preliminary data.</text>
</comment>
<accession>A0AAW1R6L2</accession>
<dbReference type="Proteomes" id="UP001489004">
    <property type="component" value="Unassembled WGS sequence"/>
</dbReference>
<organism evidence="1 2">
    <name type="scientific">[Myrmecia] bisecta</name>
    <dbReference type="NCBI Taxonomy" id="41462"/>
    <lineage>
        <taxon>Eukaryota</taxon>
        <taxon>Viridiplantae</taxon>
        <taxon>Chlorophyta</taxon>
        <taxon>core chlorophytes</taxon>
        <taxon>Trebouxiophyceae</taxon>
        <taxon>Trebouxiales</taxon>
        <taxon>Trebouxiaceae</taxon>
        <taxon>Myrmecia</taxon>
    </lineage>
</organism>
<gene>
    <name evidence="1" type="ORF">WJX72_004248</name>
</gene>
<keyword evidence="2" id="KW-1185">Reference proteome</keyword>
<sequence>MAACPSLLQLSLNKLANSIDKVPSLDGLPEELAVALFDEVFRRGKFSPRVLEMFEATQHAHVLSRIKMLNIQYWVPPVLPDTRNTWLGDKPHYFR</sequence>
<reference evidence="1 2" key="1">
    <citation type="journal article" date="2024" name="Nat. Commun.">
        <title>Phylogenomics reveals the evolutionary origins of lichenization in chlorophyte algae.</title>
        <authorList>
            <person name="Puginier C."/>
            <person name="Libourel C."/>
            <person name="Otte J."/>
            <person name="Skaloud P."/>
            <person name="Haon M."/>
            <person name="Grisel S."/>
            <person name="Petersen M."/>
            <person name="Berrin J.G."/>
            <person name="Delaux P.M."/>
            <person name="Dal Grande F."/>
            <person name="Keller J."/>
        </authorList>
    </citation>
    <scope>NUCLEOTIDE SEQUENCE [LARGE SCALE GENOMIC DNA]</scope>
    <source>
        <strain evidence="1 2">SAG 2043</strain>
    </source>
</reference>
<dbReference type="EMBL" id="JALJOR010000001">
    <property type="protein sequence ID" value="KAK9829160.1"/>
    <property type="molecule type" value="Genomic_DNA"/>
</dbReference>
<protein>
    <submittedName>
        <fullName evidence="1">Uncharacterized protein</fullName>
    </submittedName>
</protein>